<keyword evidence="4 6" id="KW-1133">Transmembrane helix</keyword>
<dbReference type="InterPro" id="IPR036259">
    <property type="entry name" value="MFS_trans_sf"/>
</dbReference>
<feature type="transmembrane region" description="Helical" evidence="6">
    <location>
        <begin position="361"/>
        <end position="386"/>
    </location>
</feature>
<dbReference type="PROSITE" id="PS50850">
    <property type="entry name" value="MFS"/>
    <property type="match status" value="1"/>
</dbReference>
<reference evidence="8 9" key="1">
    <citation type="submission" date="2023-07" db="EMBL/GenBank/DDBJ databases">
        <title>Sequencing the genomes of 1000 actinobacteria strains.</title>
        <authorList>
            <person name="Klenk H.-P."/>
        </authorList>
    </citation>
    <scope>NUCLEOTIDE SEQUENCE [LARGE SCALE GENOMIC DNA]</scope>
    <source>
        <strain evidence="8 9">DSM 15539</strain>
    </source>
</reference>
<proteinExistence type="predicted"/>
<feature type="transmembrane region" description="Helical" evidence="6">
    <location>
        <begin position="199"/>
        <end position="225"/>
    </location>
</feature>
<feature type="transmembrane region" description="Helical" evidence="6">
    <location>
        <begin position="398"/>
        <end position="417"/>
    </location>
</feature>
<feature type="domain" description="Major facilitator superfamily (MFS) profile" evidence="7">
    <location>
        <begin position="75"/>
        <end position="559"/>
    </location>
</feature>
<name>A0ABU1T151_9ACTO</name>
<protein>
    <submittedName>
        <fullName evidence="8">MFS family permease</fullName>
    </submittedName>
</protein>
<feature type="transmembrane region" description="Helical" evidence="6">
    <location>
        <begin position="297"/>
        <end position="315"/>
    </location>
</feature>
<evidence type="ECO:0000259" key="7">
    <source>
        <dbReference type="PROSITE" id="PS50850"/>
    </source>
</evidence>
<evidence type="ECO:0000256" key="4">
    <source>
        <dbReference type="ARBA" id="ARBA00022989"/>
    </source>
</evidence>
<accession>A0ABU1T151</accession>
<dbReference type="InterPro" id="IPR020846">
    <property type="entry name" value="MFS_dom"/>
</dbReference>
<comment type="subcellular location">
    <subcellularLocation>
        <location evidence="1">Cell membrane</location>
        <topology evidence="1">Multi-pass membrane protein</topology>
    </subcellularLocation>
</comment>
<feature type="transmembrane region" description="Helical" evidence="6">
    <location>
        <begin position="505"/>
        <end position="522"/>
    </location>
</feature>
<dbReference type="PANTHER" id="PTHR42718:SF9">
    <property type="entry name" value="MAJOR FACILITATOR SUPERFAMILY MULTIDRUG TRANSPORTER MFSC"/>
    <property type="match status" value="1"/>
</dbReference>
<sequence>MTTPPCEKQQRKQISNANMNLKSTSTEVTQPVDAFIGSGQDRNLNAAAMEKKSPPGNSRFFKVPGSNRQYDRNKLLFVLLVPLLMTLMQISSVNNILAVMQETLNASNSDLQWILAGYSLTIGIILVPAGRLGDIYGRSTLFVIGFAIFTISSLLVGLTTNSFSLNLMRILQGIGSGLLSPQTTGLIQQYFDGRARAKAFSLFGLVVSISVAIGPILSGTLIAFFGNELGWRLSFAINMPIGLIGLYFAFRWLPFGKERRTVGKNKEQNQIAYEAQELEAGKKPYPRRKNERIDLDPFGMILLTIAVLGIMLPFVSEAPAWKWAIAGLGILFLGLWVVWEDAYAKRGRFPMVDLRLFKIRTYSYATSIITIQFLGTTSTFAILAIFLHGALGIDSLNVGLVTLSSAVSSGFAAIFAGRHSFEHGRGLQVFALTTIILALIGTMFTIWAISFGYSIWWLLIPLSFMGTGLGTMGAANQTQVMIDVPAAHGGTAGGVMQTGQRMTTAIGNASVTAMFFGVQSMSSDHVEGWYYGLYAAFGMIILIALISLIIAIIFWRDKQLQR</sequence>
<feature type="transmembrane region" description="Helical" evidence="6">
    <location>
        <begin position="429"/>
        <end position="449"/>
    </location>
</feature>
<gene>
    <name evidence="8" type="ORF">J2S36_000630</name>
</gene>
<evidence type="ECO:0000256" key="1">
    <source>
        <dbReference type="ARBA" id="ARBA00004651"/>
    </source>
</evidence>
<keyword evidence="5 6" id="KW-0472">Membrane</keyword>
<evidence type="ECO:0000313" key="8">
    <source>
        <dbReference type="EMBL" id="MDR6939087.1"/>
    </source>
</evidence>
<evidence type="ECO:0000256" key="6">
    <source>
        <dbReference type="SAM" id="Phobius"/>
    </source>
</evidence>
<dbReference type="SUPFAM" id="SSF103473">
    <property type="entry name" value="MFS general substrate transporter"/>
    <property type="match status" value="1"/>
</dbReference>
<dbReference type="Gene3D" id="1.20.1250.20">
    <property type="entry name" value="MFS general substrate transporter like domains"/>
    <property type="match status" value="1"/>
</dbReference>
<dbReference type="Gene3D" id="1.20.1720.10">
    <property type="entry name" value="Multidrug resistance protein D"/>
    <property type="match status" value="1"/>
</dbReference>
<evidence type="ECO:0000256" key="2">
    <source>
        <dbReference type="ARBA" id="ARBA00022448"/>
    </source>
</evidence>
<evidence type="ECO:0000256" key="3">
    <source>
        <dbReference type="ARBA" id="ARBA00022692"/>
    </source>
</evidence>
<feature type="transmembrane region" description="Helical" evidence="6">
    <location>
        <begin position="75"/>
        <end position="99"/>
    </location>
</feature>
<dbReference type="RefSeq" id="WP_309955435.1">
    <property type="nucleotide sequence ID" value="NZ_JAVDUJ010000001.1"/>
</dbReference>
<evidence type="ECO:0000256" key="5">
    <source>
        <dbReference type="ARBA" id="ARBA00023136"/>
    </source>
</evidence>
<feature type="transmembrane region" description="Helical" evidence="6">
    <location>
        <begin position="528"/>
        <end position="555"/>
    </location>
</feature>
<feature type="transmembrane region" description="Helical" evidence="6">
    <location>
        <begin position="455"/>
        <end position="475"/>
    </location>
</feature>
<feature type="transmembrane region" description="Helical" evidence="6">
    <location>
        <begin position="231"/>
        <end position="250"/>
    </location>
</feature>
<feature type="transmembrane region" description="Helical" evidence="6">
    <location>
        <begin position="321"/>
        <end position="340"/>
    </location>
</feature>
<dbReference type="Proteomes" id="UP001266099">
    <property type="component" value="Unassembled WGS sequence"/>
</dbReference>
<comment type="caution">
    <text evidence="8">The sequence shown here is derived from an EMBL/GenBank/DDBJ whole genome shotgun (WGS) entry which is preliminary data.</text>
</comment>
<keyword evidence="9" id="KW-1185">Reference proteome</keyword>
<feature type="transmembrane region" description="Helical" evidence="6">
    <location>
        <begin position="111"/>
        <end position="129"/>
    </location>
</feature>
<evidence type="ECO:0000313" key="9">
    <source>
        <dbReference type="Proteomes" id="UP001266099"/>
    </source>
</evidence>
<dbReference type="PANTHER" id="PTHR42718">
    <property type="entry name" value="MAJOR FACILITATOR SUPERFAMILY MULTIDRUG TRANSPORTER MFSC"/>
    <property type="match status" value="1"/>
</dbReference>
<dbReference type="Pfam" id="PF07690">
    <property type="entry name" value="MFS_1"/>
    <property type="match status" value="1"/>
</dbReference>
<dbReference type="InterPro" id="IPR011701">
    <property type="entry name" value="MFS"/>
</dbReference>
<organism evidence="8 9">
    <name type="scientific">Arcanobacterium hippocoleae</name>
    <dbReference type="NCBI Taxonomy" id="149017"/>
    <lineage>
        <taxon>Bacteria</taxon>
        <taxon>Bacillati</taxon>
        <taxon>Actinomycetota</taxon>
        <taxon>Actinomycetes</taxon>
        <taxon>Actinomycetales</taxon>
        <taxon>Actinomycetaceae</taxon>
        <taxon>Arcanobacterium</taxon>
    </lineage>
</organism>
<dbReference type="CDD" id="cd17321">
    <property type="entry name" value="MFS_MMR_MDR_like"/>
    <property type="match status" value="1"/>
</dbReference>
<dbReference type="EMBL" id="JAVDUJ010000001">
    <property type="protein sequence ID" value="MDR6939087.1"/>
    <property type="molecule type" value="Genomic_DNA"/>
</dbReference>
<feature type="transmembrane region" description="Helical" evidence="6">
    <location>
        <begin position="141"/>
        <end position="158"/>
    </location>
</feature>
<keyword evidence="2" id="KW-0813">Transport</keyword>
<keyword evidence="3 6" id="KW-0812">Transmembrane</keyword>